<name>A0A0D0BQI9_9AGAM</name>
<reference evidence="2 3" key="1">
    <citation type="submission" date="2014-04" db="EMBL/GenBank/DDBJ databases">
        <authorList>
            <consortium name="DOE Joint Genome Institute"/>
            <person name="Kuo A."/>
            <person name="Kohler A."/>
            <person name="Jargeat P."/>
            <person name="Nagy L.G."/>
            <person name="Floudas D."/>
            <person name="Copeland A."/>
            <person name="Barry K.W."/>
            <person name="Cichocki N."/>
            <person name="Veneault-Fourrey C."/>
            <person name="LaButti K."/>
            <person name="Lindquist E.A."/>
            <person name="Lipzen A."/>
            <person name="Lundell T."/>
            <person name="Morin E."/>
            <person name="Murat C."/>
            <person name="Sun H."/>
            <person name="Tunlid A."/>
            <person name="Henrissat B."/>
            <person name="Grigoriev I.V."/>
            <person name="Hibbett D.S."/>
            <person name="Martin F."/>
            <person name="Nordberg H.P."/>
            <person name="Cantor M.N."/>
            <person name="Hua S.X."/>
        </authorList>
    </citation>
    <scope>NUCLEOTIDE SEQUENCE [LARGE SCALE GENOMIC DNA]</scope>
    <source>
        <strain evidence="2 3">Ve08.2h10</strain>
    </source>
</reference>
<evidence type="ECO:0000256" key="1">
    <source>
        <dbReference type="SAM" id="MobiDB-lite"/>
    </source>
</evidence>
<feature type="region of interest" description="Disordered" evidence="1">
    <location>
        <begin position="13"/>
        <end position="51"/>
    </location>
</feature>
<reference evidence="3" key="2">
    <citation type="submission" date="2015-01" db="EMBL/GenBank/DDBJ databases">
        <title>Evolutionary Origins and Diversification of the Mycorrhizal Mutualists.</title>
        <authorList>
            <consortium name="DOE Joint Genome Institute"/>
            <consortium name="Mycorrhizal Genomics Consortium"/>
            <person name="Kohler A."/>
            <person name="Kuo A."/>
            <person name="Nagy L.G."/>
            <person name="Floudas D."/>
            <person name="Copeland A."/>
            <person name="Barry K.W."/>
            <person name="Cichocki N."/>
            <person name="Veneault-Fourrey C."/>
            <person name="LaButti K."/>
            <person name="Lindquist E.A."/>
            <person name="Lipzen A."/>
            <person name="Lundell T."/>
            <person name="Morin E."/>
            <person name="Murat C."/>
            <person name="Riley R."/>
            <person name="Ohm R."/>
            <person name="Sun H."/>
            <person name="Tunlid A."/>
            <person name="Henrissat B."/>
            <person name="Grigoriev I.V."/>
            <person name="Hibbett D.S."/>
            <person name="Martin F."/>
        </authorList>
    </citation>
    <scope>NUCLEOTIDE SEQUENCE [LARGE SCALE GENOMIC DNA]</scope>
    <source>
        <strain evidence="3">Ve08.2h10</strain>
    </source>
</reference>
<evidence type="ECO:0000313" key="2">
    <source>
        <dbReference type="EMBL" id="KIK73802.1"/>
    </source>
</evidence>
<dbReference type="AlphaFoldDB" id="A0A0D0BQI9"/>
<dbReference type="EMBL" id="KN829416">
    <property type="protein sequence ID" value="KIK73802.1"/>
    <property type="molecule type" value="Genomic_DNA"/>
</dbReference>
<proteinExistence type="predicted"/>
<evidence type="ECO:0000313" key="3">
    <source>
        <dbReference type="Proteomes" id="UP000054538"/>
    </source>
</evidence>
<gene>
    <name evidence="2" type="ORF">PAXRUDRAFT_20486</name>
</gene>
<protein>
    <submittedName>
        <fullName evidence="2">Uncharacterized protein</fullName>
    </submittedName>
</protein>
<accession>A0A0D0BQI9</accession>
<dbReference type="HOGENOM" id="CLU_3107080_0_0_1"/>
<dbReference type="Proteomes" id="UP000054538">
    <property type="component" value="Unassembled WGS sequence"/>
</dbReference>
<sequence length="51" mass="5453">MQMTREITIIKLHHSSHTEKTHPGASTASAAGHQGELLGKVATDEDQVACK</sequence>
<dbReference type="InParanoid" id="A0A0D0BQI9"/>
<keyword evidence="3" id="KW-1185">Reference proteome</keyword>
<organism evidence="2 3">
    <name type="scientific">Paxillus rubicundulus Ve08.2h10</name>
    <dbReference type="NCBI Taxonomy" id="930991"/>
    <lineage>
        <taxon>Eukaryota</taxon>
        <taxon>Fungi</taxon>
        <taxon>Dikarya</taxon>
        <taxon>Basidiomycota</taxon>
        <taxon>Agaricomycotina</taxon>
        <taxon>Agaricomycetes</taxon>
        <taxon>Agaricomycetidae</taxon>
        <taxon>Boletales</taxon>
        <taxon>Paxilineae</taxon>
        <taxon>Paxillaceae</taxon>
        <taxon>Paxillus</taxon>
    </lineage>
</organism>